<dbReference type="EMBL" id="JBHSMF010000010">
    <property type="protein sequence ID" value="MFC5499784.1"/>
    <property type="molecule type" value="Genomic_DNA"/>
</dbReference>
<organism evidence="2 3">
    <name type="scientific">Caenimonas terrae</name>
    <dbReference type="NCBI Taxonomy" id="696074"/>
    <lineage>
        <taxon>Bacteria</taxon>
        <taxon>Pseudomonadati</taxon>
        <taxon>Pseudomonadota</taxon>
        <taxon>Betaproteobacteria</taxon>
        <taxon>Burkholderiales</taxon>
        <taxon>Comamonadaceae</taxon>
        <taxon>Caenimonas</taxon>
    </lineage>
</organism>
<keyword evidence="1" id="KW-1133">Transmembrane helix</keyword>
<feature type="transmembrane region" description="Helical" evidence="1">
    <location>
        <begin position="6"/>
        <end position="27"/>
    </location>
</feature>
<proteinExistence type="predicted"/>
<accession>A0ABW0NHB7</accession>
<protein>
    <submittedName>
        <fullName evidence="2">Uncharacterized protein</fullName>
    </submittedName>
</protein>
<gene>
    <name evidence="2" type="ORF">ACFPOE_19740</name>
</gene>
<keyword evidence="1" id="KW-0472">Membrane</keyword>
<dbReference type="RefSeq" id="WP_376852034.1">
    <property type="nucleotide sequence ID" value="NZ_JBHSMF010000010.1"/>
</dbReference>
<sequence>MNTATGVLVILAIFTVGVAVLAILFFGKSKTGKFSRFADKSGGRGDQLVALVVGLLGIGLLVLSLMGVDWGGTLMAIGALLYTIGFRQLLPGMSAANPRARVFLIRAWIDLALALACFGGAIALYSQGGGAYGRVFFGIPALFLVMFGCVAAGIALADYLRYVGRKPLPKVEPPPAVLAALLKPPGAPGAAQPPVAAPPIPVEVETPAASPLPGLFAGVVCLSAGIWFRATELVSTEVGYVVGVPLFVYGVIRCGLSLIALARSLSARRI</sequence>
<name>A0ABW0NHB7_9BURK</name>
<keyword evidence="1" id="KW-0812">Transmembrane</keyword>
<feature type="transmembrane region" description="Helical" evidence="1">
    <location>
        <begin position="72"/>
        <end position="90"/>
    </location>
</feature>
<comment type="caution">
    <text evidence="2">The sequence shown here is derived from an EMBL/GenBank/DDBJ whole genome shotgun (WGS) entry which is preliminary data.</text>
</comment>
<feature type="transmembrane region" description="Helical" evidence="1">
    <location>
        <begin position="102"/>
        <end position="125"/>
    </location>
</feature>
<dbReference type="Proteomes" id="UP001596037">
    <property type="component" value="Unassembled WGS sequence"/>
</dbReference>
<evidence type="ECO:0000256" key="1">
    <source>
        <dbReference type="SAM" id="Phobius"/>
    </source>
</evidence>
<keyword evidence="3" id="KW-1185">Reference proteome</keyword>
<feature type="transmembrane region" description="Helical" evidence="1">
    <location>
        <begin position="240"/>
        <end position="262"/>
    </location>
</feature>
<feature type="transmembrane region" description="Helical" evidence="1">
    <location>
        <begin position="137"/>
        <end position="160"/>
    </location>
</feature>
<reference evidence="3" key="1">
    <citation type="journal article" date="2019" name="Int. J. Syst. Evol. Microbiol.">
        <title>The Global Catalogue of Microorganisms (GCM) 10K type strain sequencing project: providing services to taxonomists for standard genome sequencing and annotation.</title>
        <authorList>
            <consortium name="The Broad Institute Genomics Platform"/>
            <consortium name="The Broad Institute Genome Sequencing Center for Infectious Disease"/>
            <person name="Wu L."/>
            <person name="Ma J."/>
        </authorList>
    </citation>
    <scope>NUCLEOTIDE SEQUENCE [LARGE SCALE GENOMIC DNA]</scope>
    <source>
        <strain evidence="3">CCUG 57401</strain>
    </source>
</reference>
<evidence type="ECO:0000313" key="2">
    <source>
        <dbReference type="EMBL" id="MFC5499784.1"/>
    </source>
</evidence>
<feature type="transmembrane region" description="Helical" evidence="1">
    <location>
        <begin position="48"/>
        <end position="66"/>
    </location>
</feature>
<feature type="transmembrane region" description="Helical" evidence="1">
    <location>
        <begin position="208"/>
        <end position="228"/>
    </location>
</feature>
<evidence type="ECO:0000313" key="3">
    <source>
        <dbReference type="Proteomes" id="UP001596037"/>
    </source>
</evidence>